<evidence type="ECO:0000256" key="7">
    <source>
        <dbReference type="ARBA" id="ARBA00022679"/>
    </source>
</evidence>
<sequence>MTYLKLLLWPFSLIYGSIMALRNSFYDKGVMHSKQFTLPVIAVGNLTVGGTGKTPHVEYLLRLLHEYKTATLSRGYKRKTRGFILAGSKDSAATLGDEPYQYYTDFPHVTVAVCEDRVKGIENLLELQPELEVVVLDDAMQHRPVQPSLNLLISDYYRPFYHDLVMPAGLLREPKSGARRADAVIMSKCPPDLSNSEKKAILQKIRKYTRAQTPVFYTSYTYGTPVSLGRRQAPGKEIVLLTGIANAKPLVEYLQGAGYTIKQHLEYPDHYAYTSEDLLKLQQLVKGNENISILTTRKDAVKLVTEELRSILYQLPVFYIPIEVRFLDEVEQFDRLILQHVQERSARKV</sequence>
<evidence type="ECO:0000256" key="5">
    <source>
        <dbReference type="ARBA" id="ARBA00022516"/>
    </source>
</evidence>
<evidence type="ECO:0000256" key="6">
    <source>
        <dbReference type="ARBA" id="ARBA00022556"/>
    </source>
</evidence>
<evidence type="ECO:0000256" key="12">
    <source>
        <dbReference type="ARBA" id="ARBA00029757"/>
    </source>
</evidence>
<keyword evidence="9 13" id="KW-0418">Kinase</keyword>
<dbReference type="InterPro" id="IPR027417">
    <property type="entry name" value="P-loop_NTPase"/>
</dbReference>
<keyword evidence="8 13" id="KW-0547">Nucleotide-binding</keyword>
<keyword evidence="15" id="KW-1185">Reference proteome</keyword>
<feature type="binding site" evidence="13">
    <location>
        <begin position="47"/>
        <end position="54"/>
    </location>
    <ligand>
        <name>ATP</name>
        <dbReference type="ChEBI" id="CHEBI:30616"/>
    </ligand>
</feature>
<dbReference type="InterPro" id="IPR003758">
    <property type="entry name" value="LpxK"/>
</dbReference>
<evidence type="ECO:0000313" key="15">
    <source>
        <dbReference type="Proteomes" id="UP001597374"/>
    </source>
</evidence>
<evidence type="ECO:0000256" key="1">
    <source>
        <dbReference type="ARBA" id="ARBA00002274"/>
    </source>
</evidence>
<comment type="catalytic activity">
    <reaction evidence="13">
        <text>a lipid A disaccharide + ATP = a lipid IVA + ADP + H(+)</text>
        <dbReference type="Rhea" id="RHEA:67840"/>
        <dbReference type="ChEBI" id="CHEBI:15378"/>
        <dbReference type="ChEBI" id="CHEBI:30616"/>
        <dbReference type="ChEBI" id="CHEBI:176343"/>
        <dbReference type="ChEBI" id="CHEBI:176425"/>
        <dbReference type="ChEBI" id="CHEBI:456216"/>
        <dbReference type="EC" id="2.7.1.130"/>
    </reaction>
</comment>
<comment type="pathway">
    <text evidence="2 13">Glycolipid biosynthesis; lipid IV(A) biosynthesis; lipid IV(A) from (3R)-3-hydroxytetradecanoyl-[acyl-carrier-protein] and UDP-N-acetyl-alpha-D-glucosamine: step 6/6.</text>
</comment>
<dbReference type="PANTHER" id="PTHR42724">
    <property type="entry name" value="TETRAACYLDISACCHARIDE 4'-KINASE"/>
    <property type="match status" value="1"/>
</dbReference>
<keyword evidence="6 13" id="KW-0441">Lipid A biosynthesis</keyword>
<comment type="function">
    <text evidence="1 13">Transfers the gamma-phosphate of ATP to the 4'-position of a tetraacyldisaccharide 1-phosphate intermediate (termed DS-1-P) to form tetraacyldisaccharide 1,4'-bis-phosphate (lipid IVA).</text>
</comment>
<evidence type="ECO:0000256" key="4">
    <source>
        <dbReference type="ARBA" id="ARBA00016436"/>
    </source>
</evidence>
<comment type="caution">
    <text evidence="14">The sequence shown here is derived from an EMBL/GenBank/DDBJ whole genome shotgun (WGS) entry which is preliminary data.</text>
</comment>
<dbReference type="SUPFAM" id="SSF52540">
    <property type="entry name" value="P-loop containing nucleoside triphosphate hydrolases"/>
    <property type="match status" value="1"/>
</dbReference>
<proteinExistence type="inferred from homology"/>
<dbReference type="NCBIfam" id="TIGR00682">
    <property type="entry name" value="lpxK"/>
    <property type="match status" value="1"/>
</dbReference>
<evidence type="ECO:0000256" key="10">
    <source>
        <dbReference type="ARBA" id="ARBA00022840"/>
    </source>
</evidence>
<gene>
    <name evidence="13 14" type="primary">lpxK</name>
    <name evidence="14" type="ORF">ACFSKP_00760</name>
</gene>
<dbReference type="HAMAP" id="MF_00409">
    <property type="entry name" value="LpxK"/>
    <property type="match status" value="1"/>
</dbReference>
<evidence type="ECO:0000256" key="13">
    <source>
        <dbReference type="HAMAP-Rule" id="MF_00409"/>
    </source>
</evidence>
<evidence type="ECO:0000313" key="14">
    <source>
        <dbReference type="EMBL" id="MFD2244763.1"/>
    </source>
</evidence>
<accession>A0ABW5CRU8</accession>
<dbReference type="RefSeq" id="WP_250429859.1">
    <property type="nucleotide sequence ID" value="NZ_JALPRR010000002.1"/>
</dbReference>
<reference evidence="15" key="1">
    <citation type="journal article" date="2019" name="Int. J. Syst. Evol. Microbiol.">
        <title>The Global Catalogue of Microorganisms (GCM) 10K type strain sequencing project: providing services to taxonomists for standard genome sequencing and annotation.</title>
        <authorList>
            <consortium name="The Broad Institute Genomics Platform"/>
            <consortium name="The Broad Institute Genome Sequencing Center for Infectious Disease"/>
            <person name="Wu L."/>
            <person name="Ma J."/>
        </authorList>
    </citation>
    <scope>NUCLEOTIDE SEQUENCE [LARGE SCALE GENOMIC DNA]</scope>
    <source>
        <strain evidence="15">CGMCC 4.1782</strain>
    </source>
</reference>
<keyword evidence="11 13" id="KW-0443">Lipid metabolism</keyword>
<protein>
    <recommendedName>
        <fullName evidence="4 13">Tetraacyldisaccharide 4'-kinase</fullName>
        <ecNumber evidence="3 13">2.7.1.130</ecNumber>
    </recommendedName>
    <alternativeName>
        <fullName evidence="12 13">Lipid A 4'-kinase</fullName>
    </alternativeName>
</protein>
<evidence type="ECO:0000256" key="3">
    <source>
        <dbReference type="ARBA" id="ARBA00012071"/>
    </source>
</evidence>
<name>A0ABW5CRU8_9BACT</name>
<keyword evidence="5 13" id="KW-0444">Lipid biosynthesis</keyword>
<evidence type="ECO:0000256" key="8">
    <source>
        <dbReference type="ARBA" id="ARBA00022741"/>
    </source>
</evidence>
<keyword evidence="10 13" id="KW-0067">ATP-binding</keyword>
<dbReference type="EMBL" id="JBHUIM010000001">
    <property type="protein sequence ID" value="MFD2244763.1"/>
    <property type="molecule type" value="Genomic_DNA"/>
</dbReference>
<comment type="similarity">
    <text evidence="13">Belongs to the LpxK family.</text>
</comment>
<evidence type="ECO:0000256" key="11">
    <source>
        <dbReference type="ARBA" id="ARBA00023098"/>
    </source>
</evidence>
<evidence type="ECO:0000256" key="9">
    <source>
        <dbReference type="ARBA" id="ARBA00022777"/>
    </source>
</evidence>
<dbReference type="PANTHER" id="PTHR42724:SF1">
    <property type="entry name" value="TETRAACYLDISACCHARIDE 4'-KINASE, MITOCHONDRIAL-RELATED"/>
    <property type="match status" value="1"/>
</dbReference>
<keyword evidence="7 13" id="KW-0808">Transferase</keyword>
<dbReference type="Pfam" id="PF02606">
    <property type="entry name" value="LpxK"/>
    <property type="match status" value="1"/>
</dbReference>
<dbReference type="EC" id="2.7.1.130" evidence="3 13"/>
<dbReference type="GO" id="GO:0009029">
    <property type="term" value="F:lipid-A 4'-kinase activity"/>
    <property type="evidence" value="ECO:0007669"/>
    <property type="project" value="UniProtKB-EC"/>
</dbReference>
<dbReference type="Proteomes" id="UP001597374">
    <property type="component" value="Unassembled WGS sequence"/>
</dbReference>
<evidence type="ECO:0000256" key="2">
    <source>
        <dbReference type="ARBA" id="ARBA00004870"/>
    </source>
</evidence>
<organism evidence="14 15">
    <name type="scientific">Pontibacter ruber</name>
    <dbReference type="NCBI Taxonomy" id="1343895"/>
    <lineage>
        <taxon>Bacteria</taxon>
        <taxon>Pseudomonadati</taxon>
        <taxon>Bacteroidota</taxon>
        <taxon>Cytophagia</taxon>
        <taxon>Cytophagales</taxon>
        <taxon>Hymenobacteraceae</taxon>
        <taxon>Pontibacter</taxon>
    </lineage>
</organism>